<sequence>MTRGTNDTLVIETDPPGADVKLSNGMVGKTPATFKLPRKDSLVVDLHKVGYEAVKVNVRPQISGAGGAGMAGNVLLGGIIGVAVDAGTGAMNDLKPNPIHVRLSRLDDDLGEASVDGVEQRMATLKTMRQSGLLTEAEYRRKRTALLSRL</sequence>
<dbReference type="InterPro" id="IPR013229">
    <property type="entry name" value="PEGA"/>
</dbReference>
<evidence type="ECO:0000259" key="1">
    <source>
        <dbReference type="Pfam" id="PF08308"/>
    </source>
</evidence>
<dbReference type="KEGG" id="tvi:Thivi_4508"/>
<evidence type="ECO:0000259" key="2">
    <source>
        <dbReference type="Pfam" id="PF09851"/>
    </source>
</evidence>
<evidence type="ECO:0000313" key="4">
    <source>
        <dbReference type="Proteomes" id="UP000006062"/>
    </source>
</evidence>
<dbReference type="Proteomes" id="UP000006062">
    <property type="component" value="Chromosome"/>
</dbReference>
<dbReference type="Pfam" id="PF08308">
    <property type="entry name" value="PEGA"/>
    <property type="match status" value="1"/>
</dbReference>
<feature type="domain" description="PEGA" evidence="1">
    <location>
        <begin position="8"/>
        <end position="58"/>
    </location>
</feature>
<feature type="domain" description="SHOCT" evidence="2">
    <location>
        <begin position="121"/>
        <end position="147"/>
    </location>
</feature>
<accession>I3YH36</accession>
<organism evidence="3 4">
    <name type="scientific">Thiocystis violascens (strain ATCC 17096 / DSM 198 / 6111)</name>
    <name type="common">Chromatium violascens</name>
    <dbReference type="NCBI Taxonomy" id="765911"/>
    <lineage>
        <taxon>Bacteria</taxon>
        <taxon>Pseudomonadati</taxon>
        <taxon>Pseudomonadota</taxon>
        <taxon>Gammaproteobacteria</taxon>
        <taxon>Chromatiales</taxon>
        <taxon>Chromatiaceae</taxon>
        <taxon>Thiocystis</taxon>
    </lineage>
</organism>
<evidence type="ECO:0000313" key="3">
    <source>
        <dbReference type="EMBL" id="AFL76304.1"/>
    </source>
</evidence>
<reference evidence="3 4" key="1">
    <citation type="submission" date="2012-06" db="EMBL/GenBank/DDBJ databases">
        <title>Complete sequence of Thiocystis violascens DSM 198.</title>
        <authorList>
            <consortium name="US DOE Joint Genome Institute"/>
            <person name="Lucas S."/>
            <person name="Han J."/>
            <person name="Lapidus A."/>
            <person name="Cheng J.-F."/>
            <person name="Goodwin L."/>
            <person name="Pitluck S."/>
            <person name="Peters L."/>
            <person name="Ovchinnikova G."/>
            <person name="Teshima H."/>
            <person name="Detter J.C."/>
            <person name="Han C."/>
            <person name="Tapia R."/>
            <person name="Land M."/>
            <person name="Hauser L."/>
            <person name="Kyrpides N."/>
            <person name="Ivanova N."/>
            <person name="Pagani I."/>
            <person name="Vogl K."/>
            <person name="Liu Z."/>
            <person name="Frigaard N.-U."/>
            <person name="Bryant D."/>
            <person name="Woyke T."/>
        </authorList>
    </citation>
    <scope>NUCLEOTIDE SEQUENCE [LARGE SCALE GENOMIC DNA]</scope>
    <source>
        <strain evidence="4">ATCC 17096 / DSM 198 / 6111</strain>
    </source>
</reference>
<dbReference type="EMBL" id="CP003154">
    <property type="protein sequence ID" value="AFL76304.1"/>
    <property type="molecule type" value="Genomic_DNA"/>
</dbReference>
<dbReference type="Pfam" id="PF09851">
    <property type="entry name" value="SHOCT"/>
    <property type="match status" value="1"/>
</dbReference>
<proteinExistence type="predicted"/>
<dbReference type="AlphaFoldDB" id="I3YH36"/>
<dbReference type="STRING" id="765911.Thivi_4508"/>
<dbReference type="RefSeq" id="WP_014780678.1">
    <property type="nucleotide sequence ID" value="NC_018012.1"/>
</dbReference>
<gene>
    <name evidence="3" type="ordered locus">Thivi_4508</name>
</gene>
<protein>
    <submittedName>
        <fullName evidence="3">PEGA domain-containing protein</fullName>
    </submittedName>
</protein>
<dbReference type="InterPro" id="IPR018649">
    <property type="entry name" value="SHOCT"/>
</dbReference>
<name>I3YH36_THIV6</name>
<dbReference type="HOGENOM" id="CLU_131330_0_0_6"/>
<dbReference type="eggNOG" id="ENOG5032RN3">
    <property type="taxonomic scope" value="Bacteria"/>
</dbReference>
<keyword evidence="4" id="KW-1185">Reference proteome</keyword>